<gene>
    <name evidence="2" type="ORF">CHC_T00002804001</name>
</gene>
<dbReference type="Proteomes" id="UP000012073">
    <property type="component" value="Unassembled WGS sequence"/>
</dbReference>
<accession>R7Q9X3</accession>
<evidence type="ECO:0000256" key="1">
    <source>
        <dbReference type="SAM" id="MobiDB-lite"/>
    </source>
</evidence>
<evidence type="ECO:0000313" key="2">
    <source>
        <dbReference type="EMBL" id="CDF34206.1"/>
    </source>
</evidence>
<protein>
    <submittedName>
        <fullName evidence="2">Uncharacterized protein</fullName>
    </submittedName>
</protein>
<name>R7Q9X3_CHOCR</name>
<sequence length="112" mass="12114">MFASRQNSALRSLSFSLGAHGHIGSYSTALWGSFSVDTFSCVPPLPTEEWSTVPFLVAERSTHNPTNAICRHVAPSSVRIQSPATPRPAPRAPHCQVCSRATREQRPATGAR</sequence>
<dbReference type="EMBL" id="HG001677">
    <property type="protein sequence ID" value="CDF34206.1"/>
    <property type="molecule type" value="Genomic_DNA"/>
</dbReference>
<feature type="region of interest" description="Disordered" evidence="1">
    <location>
        <begin position="78"/>
        <end position="112"/>
    </location>
</feature>
<dbReference type="KEGG" id="ccp:CHC_T00002804001"/>
<dbReference type="GeneID" id="17321744"/>
<proteinExistence type="predicted"/>
<keyword evidence="3" id="KW-1185">Reference proteome</keyword>
<dbReference type="AlphaFoldDB" id="R7Q9X3"/>
<dbReference type="RefSeq" id="XP_005714025.1">
    <property type="nucleotide sequence ID" value="XM_005713968.1"/>
</dbReference>
<organism evidence="2 3">
    <name type="scientific">Chondrus crispus</name>
    <name type="common">Carrageen Irish moss</name>
    <name type="synonym">Polymorpha crispa</name>
    <dbReference type="NCBI Taxonomy" id="2769"/>
    <lineage>
        <taxon>Eukaryota</taxon>
        <taxon>Rhodophyta</taxon>
        <taxon>Florideophyceae</taxon>
        <taxon>Rhodymeniophycidae</taxon>
        <taxon>Gigartinales</taxon>
        <taxon>Gigartinaceae</taxon>
        <taxon>Chondrus</taxon>
    </lineage>
</organism>
<reference evidence="3" key="1">
    <citation type="journal article" date="2013" name="Proc. Natl. Acad. Sci. U.S.A.">
        <title>Genome structure and metabolic features in the red seaweed Chondrus crispus shed light on evolution of the Archaeplastida.</title>
        <authorList>
            <person name="Collen J."/>
            <person name="Porcel B."/>
            <person name="Carre W."/>
            <person name="Ball S.G."/>
            <person name="Chaparro C."/>
            <person name="Tonon T."/>
            <person name="Barbeyron T."/>
            <person name="Michel G."/>
            <person name="Noel B."/>
            <person name="Valentin K."/>
            <person name="Elias M."/>
            <person name="Artiguenave F."/>
            <person name="Arun A."/>
            <person name="Aury J.M."/>
            <person name="Barbosa-Neto J.F."/>
            <person name="Bothwell J.H."/>
            <person name="Bouget F.Y."/>
            <person name="Brillet L."/>
            <person name="Cabello-Hurtado F."/>
            <person name="Capella-Gutierrez S."/>
            <person name="Charrier B."/>
            <person name="Cladiere L."/>
            <person name="Cock J.M."/>
            <person name="Coelho S.M."/>
            <person name="Colleoni C."/>
            <person name="Czjzek M."/>
            <person name="Da Silva C."/>
            <person name="Delage L."/>
            <person name="Denoeud F."/>
            <person name="Deschamps P."/>
            <person name="Dittami S.M."/>
            <person name="Gabaldon T."/>
            <person name="Gachon C.M."/>
            <person name="Groisillier A."/>
            <person name="Herve C."/>
            <person name="Jabbari K."/>
            <person name="Katinka M."/>
            <person name="Kloareg B."/>
            <person name="Kowalczyk N."/>
            <person name="Labadie K."/>
            <person name="Leblanc C."/>
            <person name="Lopez P.J."/>
            <person name="McLachlan D.H."/>
            <person name="Meslet-Cladiere L."/>
            <person name="Moustafa A."/>
            <person name="Nehr Z."/>
            <person name="Nyvall Collen P."/>
            <person name="Panaud O."/>
            <person name="Partensky F."/>
            <person name="Poulain J."/>
            <person name="Rensing S.A."/>
            <person name="Rousvoal S."/>
            <person name="Samson G."/>
            <person name="Symeonidi A."/>
            <person name="Weissenbach J."/>
            <person name="Zambounis A."/>
            <person name="Wincker P."/>
            <person name="Boyen C."/>
        </authorList>
    </citation>
    <scope>NUCLEOTIDE SEQUENCE [LARGE SCALE GENOMIC DNA]</scope>
    <source>
        <strain evidence="3">cv. Stackhouse</strain>
    </source>
</reference>
<dbReference type="Gramene" id="CDF34206">
    <property type="protein sequence ID" value="CDF34206"/>
    <property type="gene ID" value="CHC_T00002804001"/>
</dbReference>
<evidence type="ECO:0000313" key="3">
    <source>
        <dbReference type="Proteomes" id="UP000012073"/>
    </source>
</evidence>